<dbReference type="EMBL" id="CM026422">
    <property type="protein sequence ID" value="KAG0585603.1"/>
    <property type="molecule type" value="Genomic_DNA"/>
</dbReference>
<organism evidence="2 3">
    <name type="scientific">Ceratodon purpureus</name>
    <name type="common">Fire moss</name>
    <name type="synonym">Dicranum purpureum</name>
    <dbReference type="NCBI Taxonomy" id="3225"/>
    <lineage>
        <taxon>Eukaryota</taxon>
        <taxon>Viridiplantae</taxon>
        <taxon>Streptophyta</taxon>
        <taxon>Embryophyta</taxon>
        <taxon>Bryophyta</taxon>
        <taxon>Bryophytina</taxon>
        <taxon>Bryopsida</taxon>
        <taxon>Dicranidae</taxon>
        <taxon>Pseudoditrichales</taxon>
        <taxon>Ditrichaceae</taxon>
        <taxon>Ceratodon</taxon>
    </lineage>
</organism>
<comment type="caution">
    <text evidence="2">The sequence shown here is derived from an EMBL/GenBank/DDBJ whole genome shotgun (WGS) entry which is preliminary data.</text>
</comment>
<reference evidence="2" key="1">
    <citation type="submission" date="2020-06" db="EMBL/GenBank/DDBJ databases">
        <title>WGS assembly of Ceratodon purpureus strain R40.</title>
        <authorList>
            <person name="Carey S.B."/>
            <person name="Jenkins J."/>
            <person name="Shu S."/>
            <person name="Lovell J.T."/>
            <person name="Sreedasyam A."/>
            <person name="Maumus F."/>
            <person name="Tiley G.P."/>
            <person name="Fernandez-Pozo N."/>
            <person name="Barry K."/>
            <person name="Chen C."/>
            <person name="Wang M."/>
            <person name="Lipzen A."/>
            <person name="Daum C."/>
            <person name="Saski C.A."/>
            <person name="Payton A.C."/>
            <person name="Mcbreen J.C."/>
            <person name="Conrad R.E."/>
            <person name="Kollar L.M."/>
            <person name="Olsson S."/>
            <person name="Huttunen S."/>
            <person name="Landis J.B."/>
            <person name="Wickett N.J."/>
            <person name="Johnson M.G."/>
            <person name="Rensing S.A."/>
            <person name="Grimwood J."/>
            <person name="Schmutz J."/>
            <person name="Mcdaniel S.F."/>
        </authorList>
    </citation>
    <scope>NUCLEOTIDE SEQUENCE</scope>
    <source>
        <strain evidence="2">R40</strain>
    </source>
</reference>
<dbReference type="OrthoDB" id="1917254at2759"/>
<keyword evidence="3" id="KW-1185">Reference proteome</keyword>
<sequence length="174" mass="19172">MEFTRNLSSVQHLARAWSPVDSRPDMNEKRRSRTGLRVEGGEEEVLCPRPRRPTTVNCPTNEFMKPSRRHKSKSTARPEGVVCFELLDIFLSKGGYRDVSNYGCSPPNFCGSPPNRAGNPLIHDTQFLHQRTSSNLSQQMSACGPTSYSANPTVRIEGFGSVGSDLSSQVSALA</sequence>
<dbReference type="Proteomes" id="UP000822688">
    <property type="component" value="Chromosome 2"/>
</dbReference>
<name>A0A8T0IT90_CERPU</name>
<evidence type="ECO:0000313" key="2">
    <source>
        <dbReference type="EMBL" id="KAG0585603.1"/>
    </source>
</evidence>
<dbReference type="AlphaFoldDB" id="A0A8T0IT90"/>
<protein>
    <submittedName>
        <fullName evidence="2">Uncharacterized protein</fullName>
    </submittedName>
</protein>
<gene>
    <name evidence="2" type="ORF">KC19_2G024600</name>
</gene>
<proteinExistence type="predicted"/>
<accession>A0A8T0IT90</accession>
<feature type="region of interest" description="Disordered" evidence="1">
    <location>
        <begin position="18"/>
        <end position="43"/>
    </location>
</feature>
<evidence type="ECO:0000256" key="1">
    <source>
        <dbReference type="SAM" id="MobiDB-lite"/>
    </source>
</evidence>
<dbReference type="PANTHER" id="PTHR33384:SF1">
    <property type="entry name" value="EXPRESSED PROTEIN"/>
    <property type="match status" value="1"/>
</dbReference>
<evidence type="ECO:0000313" key="3">
    <source>
        <dbReference type="Proteomes" id="UP000822688"/>
    </source>
</evidence>
<dbReference type="PANTHER" id="PTHR33384">
    <property type="entry name" value="EXPRESSED PROTEIN"/>
    <property type="match status" value="1"/>
</dbReference>